<organism evidence="2 3">
    <name type="scientific">Bordetella holmesii CDC-H585-BH</name>
    <dbReference type="NCBI Taxonomy" id="1331206"/>
    <lineage>
        <taxon>Bacteria</taxon>
        <taxon>Pseudomonadati</taxon>
        <taxon>Pseudomonadota</taxon>
        <taxon>Betaproteobacteria</taxon>
        <taxon>Burkholderiales</taxon>
        <taxon>Alcaligenaceae</taxon>
        <taxon>Bordetella</taxon>
    </lineage>
</organism>
<comment type="caution">
    <text evidence="2">The sequence shown here is derived from an EMBL/GenBank/DDBJ whole genome shotgun (WGS) entry which is preliminary data.</text>
</comment>
<dbReference type="EMBL" id="JFZZ01000073">
    <property type="protein sequence ID" value="KAK90510.1"/>
    <property type="molecule type" value="Genomic_DNA"/>
</dbReference>
<protein>
    <submittedName>
        <fullName evidence="2">Uncharacterized protein</fullName>
    </submittedName>
</protein>
<sequence>MKNGLPRWKAVFLGAAQPDQEAGVVAPPLGVVEPVPGVVSGALSAGAGFVLGSGVVLGADGEEVGVVGVGVAAGAAGSSFLLHADKATANTEATIRVLLIISRLLFVGLWCIPWVLGETRIQATGNCQALGC</sequence>
<keyword evidence="1" id="KW-0472">Membrane</keyword>
<feature type="transmembrane region" description="Helical" evidence="1">
    <location>
        <begin position="95"/>
        <end position="116"/>
    </location>
</feature>
<dbReference type="AlphaFoldDB" id="A0A158M5G4"/>
<feature type="transmembrane region" description="Helical" evidence="1">
    <location>
        <begin position="37"/>
        <end position="57"/>
    </location>
</feature>
<evidence type="ECO:0000256" key="1">
    <source>
        <dbReference type="SAM" id="Phobius"/>
    </source>
</evidence>
<gene>
    <name evidence="2" type="ORF">L497_1785</name>
</gene>
<evidence type="ECO:0000313" key="3">
    <source>
        <dbReference type="Proteomes" id="UP000026682"/>
    </source>
</evidence>
<reference evidence="2 3" key="1">
    <citation type="submission" date="2014-03" db="EMBL/GenBank/DDBJ databases">
        <title>Genome sequence of Bordetella holmseii.</title>
        <authorList>
            <person name="Harvill E."/>
            <person name="Goodfield L.L."/>
            <person name="Ivanov Y."/>
            <person name="Meyer J.A."/>
            <person name="Newth C."/>
            <person name="Cassiday P."/>
            <person name="Tondella M.L."/>
            <person name="Liao P."/>
            <person name="Zimmerman J."/>
            <person name="Meert K."/>
            <person name="Wessel D."/>
            <person name="Berger J."/>
            <person name="Dean J.M."/>
            <person name="Holubkov R."/>
            <person name="Burr J."/>
            <person name="Liu T."/>
            <person name="Brinkac L.M."/>
            <person name="Sanka R."/>
            <person name="Kim M."/>
            <person name="Losada L."/>
        </authorList>
    </citation>
    <scope>NUCLEOTIDE SEQUENCE [LARGE SCALE GENOMIC DNA]</scope>
    <source>
        <strain evidence="2 3">CDC-H585-BH</strain>
    </source>
</reference>
<feature type="transmembrane region" description="Helical" evidence="1">
    <location>
        <begin position="64"/>
        <end position="83"/>
    </location>
</feature>
<dbReference type="Proteomes" id="UP000026682">
    <property type="component" value="Unassembled WGS sequence"/>
</dbReference>
<evidence type="ECO:0000313" key="2">
    <source>
        <dbReference type="EMBL" id="KAK90510.1"/>
    </source>
</evidence>
<accession>A0A158M5G4</accession>
<name>A0A158M5G4_9BORD</name>
<dbReference type="STRING" id="35814.BBB42_12205"/>
<proteinExistence type="predicted"/>
<keyword evidence="1" id="KW-0812">Transmembrane</keyword>
<keyword evidence="1" id="KW-1133">Transmembrane helix</keyword>